<sequence length="222" mass="24355">MPGLSSFFGSPSSIGEVYGQIMNCQRQTTRLAWFLEEPNPMKLSASKNPLATPMIALALGAVSLGASLAVNSNVNANEFVVSSQVVSDEAAASSSYVGDISNSDAGVGGESIVEEGSMVAGGTNERTYGQPDLFYNYYTQGNANRANAQMYVSPGPVPARVGHTFYTYQPFYPQEYLYHHTNKFHNYYDNGRGMNRTKAVYYSPPVRQAISNLYWNKIRLPR</sequence>
<proteinExistence type="predicted"/>
<keyword evidence="2" id="KW-1185">Reference proteome</keyword>
<evidence type="ECO:0000313" key="1">
    <source>
        <dbReference type="EMBL" id="QDT13684.1"/>
    </source>
</evidence>
<protein>
    <submittedName>
        <fullName evidence="1">Uncharacterized protein</fullName>
    </submittedName>
</protein>
<evidence type="ECO:0000313" key="2">
    <source>
        <dbReference type="Proteomes" id="UP000319817"/>
    </source>
</evidence>
<dbReference type="EMBL" id="CP036526">
    <property type="protein sequence ID" value="QDT13684.1"/>
    <property type="molecule type" value="Genomic_DNA"/>
</dbReference>
<dbReference type="AlphaFoldDB" id="A0A517P2S7"/>
<accession>A0A517P2S7</accession>
<gene>
    <name evidence="1" type="ORF">K239x_57040</name>
</gene>
<dbReference type="Proteomes" id="UP000319817">
    <property type="component" value="Chromosome"/>
</dbReference>
<reference evidence="1 2" key="1">
    <citation type="submission" date="2019-02" db="EMBL/GenBank/DDBJ databases">
        <title>Deep-cultivation of Planctomycetes and their phenomic and genomic characterization uncovers novel biology.</title>
        <authorList>
            <person name="Wiegand S."/>
            <person name="Jogler M."/>
            <person name="Boedeker C."/>
            <person name="Pinto D."/>
            <person name="Vollmers J."/>
            <person name="Rivas-Marin E."/>
            <person name="Kohn T."/>
            <person name="Peeters S.H."/>
            <person name="Heuer A."/>
            <person name="Rast P."/>
            <person name="Oberbeckmann S."/>
            <person name="Bunk B."/>
            <person name="Jeske O."/>
            <person name="Meyerdierks A."/>
            <person name="Storesund J.E."/>
            <person name="Kallscheuer N."/>
            <person name="Luecker S."/>
            <person name="Lage O.M."/>
            <person name="Pohl T."/>
            <person name="Merkel B.J."/>
            <person name="Hornburger P."/>
            <person name="Mueller R.-W."/>
            <person name="Bruemmer F."/>
            <person name="Labrenz M."/>
            <person name="Spormann A.M."/>
            <person name="Op den Camp H."/>
            <person name="Overmann J."/>
            <person name="Amann R."/>
            <person name="Jetten M.S.M."/>
            <person name="Mascher T."/>
            <person name="Medema M.H."/>
            <person name="Devos D.P."/>
            <person name="Kaster A.-K."/>
            <person name="Ovreas L."/>
            <person name="Rohde M."/>
            <person name="Galperin M.Y."/>
            <person name="Jogler C."/>
        </authorList>
    </citation>
    <scope>NUCLEOTIDE SEQUENCE [LARGE SCALE GENOMIC DNA]</scope>
    <source>
        <strain evidence="1 2">K23_9</strain>
    </source>
</reference>
<name>A0A517P2S7_9BACT</name>
<organism evidence="1 2">
    <name type="scientific">Stieleria marina</name>
    <dbReference type="NCBI Taxonomy" id="1930275"/>
    <lineage>
        <taxon>Bacteria</taxon>
        <taxon>Pseudomonadati</taxon>
        <taxon>Planctomycetota</taxon>
        <taxon>Planctomycetia</taxon>
        <taxon>Pirellulales</taxon>
        <taxon>Pirellulaceae</taxon>
        <taxon>Stieleria</taxon>
    </lineage>
</organism>